<dbReference type="EMBL" id="JAANER010000005">
    <property type="protein sequence ID" value="KAG9189444.1"/>
    <property type="molecule type" value="Genomic_DNA"/>
</dbReference>
<dbReference type="InterPro" id="IPR040079">
    <property type="entry name" value="Glutathione_S-Trfase"/>
</dbReference>
<feature type="domain" description="GST C-terminal" evidence="3">
    <location>
        <begin position="96"/>
        <end position="228"/>
    </location>
</feature>
<evidence type="ECO:0000313" key="5">
    <source>
        <dbReference type="Proteomes" id="UP001199106"/>
    </source>
</evidence>
<comment type="caution">
    <text evidence="4">The sequence shown here is derived from an EMBL/GenBank/DDBJ whole genome shotgun (WGS) entry which is preliminary data.</text>
</comment>
<evidence type="ECO:0000259" key="3">
    <source>
        <dbReference type="PROSITE" id="PS50405"/>
    </source>
</evidence>
<gene>
    <name evidence="4" type="ORF">G6011_06312</name>
</gene>
<dbReference type="Pfam" id="PF13410">
    <property type="entry name" value="GST_C_2"/>
    <property type="match status" value="1"/>
</dbReference>
<dbReference type="SFLD" id="SFLDS00019">
    <property type="entry name" value="Glutathione_Transferase_(cytos"/>
    <property type="match status" value="1"/>
</dbReference>
<organism evidence="4 5">
    <name type="scientific">Alternaria panax</name>
    <dbReference type="NCBI Taxonomy" id="48097"/>
    <lineage>
        <taxon>Eukaryota</taxon>
        <taxon>Fungi</taxon>
        <taxon>Dikarya</taxon>
        <taxon>Ascomycota</taxon>
        <taxon>Pezizomycotina</taxon>
        <taxon>Dothideomycetes</taxon>
        <taxon>Pleosporomycetidae</taxon>
        <taxon>Pleosporales</taxon>
        <taxon>Pleosporineae</taxon>
        <taxon>Pleosporaceae</taxon>
        <taxon>Alternaria</taxon>
        <taxon>Alternaria sect. Panax</taxon>
    </lineage>
</organism>
<keyword evidence="5" id="KW-1185">Reference proteome</keyword>
<dbReference type="InterPro" id="IPR004045">
    <property type="entry name" value="Glutathione_S-Trfase_N"/>
</dbReference>
<evidence type="ECO:0000259" key="2">
    <source>
        <dbReference type="PROSITE" id="PS50404"/>
    </source>
</evidence>
<dbReference type="Gene3D" id="3.40.30.10">
    <property type="entry name" value="Glutaredoxin"/>
    <property type="match status" value="1"/>
</dbReference>
<evidence type="ECO:0000256" key="1">
    <source>
        <dbReference type="ARBA" id="ARBA00007409"/>
    </source>
</evidence>
<dbReference type="Proteomes" id="UP001199106">
    <property type="component" value="Unassembled WGS sequence"/>
</dbReference>
<dbReference type="InterPro" id="IPR036249">
    <property type="entry name" value="Thioredoxin-like_sf"/>
</dbReference>
<accession>A0AAD4FF74</accession>
<dbReference type="PROSITE" id="PS50404">
    <property type="entry name" value="GST_NTER"/>
    <property type="match status" value="1"/>
</dbReference>
<sequence>MSSSTAGTSPLTLISATPSPFARMNRIALTLKGIPFELKNEIPWQSATETPKYNPLEKLPILLFPDGRPPVYDSAHIQEYIVRKYSDKGPKLITDDVDLDLQIRQIVVLSEGCMDAIVIARFEGRREKEKQSQLWLDRQNRKIDGAMRAFDEMVCRMKKQEKAYLIGDELTIADIAVVCTVGFIESAEMRPGWKSQYEALAAWFEELDRRKEFADTRPVMFNLSETVV</sequence>
<dbReference type="Pfam" id="PF13409">
    <property type="entry name" value="GST_N_2"/>
    <property type="match status" value="1"/>
</dbReference>
<dbReference type="PANTHER" id="PTHR44051">
    <property type="entry name" value="GLUTATHIONE S-TRANSFERASE-RELATED"/>
    <property type="match status" value="1"/>
</dbReference>
<name>A0AAD4FF74_9PLEO</name>
<dbReference type="PROSITE" id="PS50405">
    <property type="entry name" value="GST_CTER"/>
    <property type="match status" value="1"/>
</dbReference>
<dbReference type="PANTHER" id="PTHR44051:SF8">
    <property type="entry name" value="GLUTATHIONE S-TRANSFERASE GSTA"/>
    <property type="match status" value="1"/>
</dbReference>
<feature type="domain" description="GST N-terminal" evidence="2">
    <location>
        <begin position="9"/>
        <end position="89"/>
    </location>
</feature>
<dbReference type="InterPro" id="IPR036282">
    <property type="entry name" value="Glutathione-S-Trfase_C_sf"/>
</dbReference>
<dbReference type="InterPro" id="IPR010987">
    <property type="entry name" value="Glutathione-S-Trfase_C-like"/>
</dbReference>
<dbReference type="SFLD" id="SFLDG00358">
    <property type="entry name" value="Main_(cytGST)"/>
    <property type="match status" value="1"/>
</dbReference>
<dbReference type="SUPFAM" id="SSF52833">
    <property type="entry name" value="Thioredoxin-like"/>
    <property type="match status" value="1"/>
</dbReference>
<dbReference type="FunFam" id="3.40.30.10:FF:000885">
    <property type="entry name" value="Uncharacterized protein (Fragment)"/>
    <property type="match status" value="1"/>
</dbReference>
<reference evidence="4" key="1">
    <citation type="submission" date="2021-07" db="EMBL/GenBank/DDBJ databases">
        <title>Genome Resource of American Ginseng Black Spot Pathogen Alternaria panax.</title>
        <authorList>
            <person name="Qiu C."/>
            <person name="Wang W."/>
            <person name="Liu Z."/>
        </authorList>
    </citation>
    <scope>NUCLEOTIDE SEQUENCE</scope>
    <source>
        <strain evidence="4">BNCC115425</strain>
    </source>
</reference>
<evidence type="ECO:0008006" key="6">
    <source>
        <dbReference type="Google" id="ProtNLM"/>
    </source>
</evidence>
<protein>
    <recommendedName>
        <fullName evidence="6">Glutathione S-transferase</fullName>
    </recommendedName>
</protein>
<dbReference type="Gene3D" id="1.20.1050.10">
    <property type="match status" value="1"/>
</dbReference>
<evidence type="ECO:0000313" key="4">
    <source>
        <dbReference type="EMBL" id="KAG9189444.1"/>
    </source>
</evidence>
<dbReference type="AlphaFoldDB" id="A0AAD4FF74"/>
<dbReference type="SUPFAM" id="SSF47616">
    <property type="entry name" value="GST C-terminal domain-like"/>
    <property type="match status" value="1"/>
</dbReference>
<dbReference type="CDD" id="cd03205">
    <property type="entry name" value="GST_C_6"/>
    <property type="match status" value="1"/>
</dbReference>
<proteinExistence type="inferred from homology"/>
<comment type="similarity">
    <text evidence="1">Belongs to the GST superfamily.</text>
</comment>